<keyword evidence="1" id="KW-0812">Transmembrane</keyword>
<gene>
    <name evidence="2" type="ORF">SAMN04489844_2429</name>
</gene>
<dbReference type="Gene3D" id="2.130.10.10">
    <property type="entry name" value="YVTN repeat-like/Quinoprotein amine dehydrogenase"/>
    <property type="match status" value="1"/>
</dbReference>
<dbReference type="RefSeq" id="WP_090969337.1">
    <property type="nucleotide sequence ID" value="NZ_FNRT01000002.1"/>
</dbReference>
<sequence>MNETPLEDQVHDALHRRADGVQRAPFDVTDVRTRARRIQRRRTATVVASVAAVLAIAVPVGVTMVGSAQRSDVPPAPQPPPAVASGTIRVDARSAPVEGGPGVPMINVVEPTYVDGDESIPLPEAYDSLVPYGDRWIATVNVEGDQTVQVLDADFQPVDGDGRPTTGLTVSADESRIAWAEYDGSRWVVVDRAADGSREDRRTELPPAPEDARVTTVGFVSDTEVLASRTDPVDYSLSTFVVDGSGASDLPGVVRPWAASAATGMAAGVTRVKADNSSCSAVVDARARTGEPLWSTCEHTLVSFSPDGAYVVGFANYLTGDGSPTLAILDAATGEEVIDFDLVGPRLGIRGIHEVAWEDDGSMLATLVSGSDQFVVRLGLDGTVERVDVDLSGVDPGVVPIKFAASQAGT</sequence>
<accession>A0A1H4T4I5</accession>
<dbReference type="OrthoDB" id="3762047at2"/>
<dbReference type="EMBL" id="FNRT01000002">
    <property type="protein sequence ID" value="SEC51021.1"/>
    <property type="molecule type" value="Genomic_DNA"/>
</dbReference>
<dbReference type="SUPFAM" id="SSF82171">
    <property type="entry name" value="DPP6 N-terminal domain-like"/>
    <property type="match status" value="1"/>
</dbReference>
<dbReference type="InterPro" id="IPR015943">
    <property type="entry name" value="WD40/YVTN_repeat-like_dom_sf"/>
</dbReference>
<protein>
    <recommendedName>
        <fullName evidence="4">WD40-like Beta Propeller Repeat</fullName>
    </recommendedName>
</protein>
<evidence type="ECO:0000313" key="3">
    <source>
        <dbReference type="Proteomes" id="UP000198742"/>
    </source>
</evidence>
<keyword evidence="1" id="KW-0472">Membrane</keyword>
<evidence type="ECO:0000313" key="2">
    <source>
        <dbReference type="EMBL" id="SEC51021.1"/>
    </source>
</evidence>
<feature type="transmembrane region" description="Helical" evidence="1">
    <location>
        <begin position="44"/>
        <end position="65"/>
    </location>
</feature>
<reference evidence="3" key="1">
    <citation type="submission" date="2016-10" db="EMBL/GenBank/DDBJ databases">
        <authorList>
            <person name="Varghese N."/>
            <person name="Submissions S."/>
        </authorList>
    </citation>
    <scope>NUCLEOTIDE SEQUENCE [LARGE SCALE GENOMIC DNA]</scope>
    <source>
        <strain evidence="3">DSM 22017</strain>
    </source>
</reference>
<proteinExistence type="predicted"/>
<organism evidence="2 3">
    <name type="scientific">Nocardioides exalbidus</name>
    <dbReference type="NCBI Taxonomy" id="402596"/>
    <lineage>
        <taxon>Bacteria</taxon>
        <taxon>Bacillati</taxon>
        <taxon>Actinomycetota</taxon>
        <taxon>Actinomycetes</taxon>
        <taxon>Propionibacteriales</taxon>
        <taxon>Nocardioidaceae</taxon>
        <taxon>Nocardioides</taxon>
    </lineage>
</organism>
<evidence type="ECO:0000256" key="1">
    <source>
        <dbReference type="SAM" id="Phobius"/>
    </source>
</evidence>
<dbReference type="STRING" id="402596.SAMN04489844_2429"/>
<name>A0A1H4T4I5_9ACTN</name>
<dbReference type="AlphaFoldDB" id="A0A1H4T4I5"/>
<dbReference type="Proteomes" id="UP000198742">
    <property type="component" value="Unassembled WGS sequence"/>
</dbReference>
<keyword evidence="1" id="KW-1133">Transmembrane helix</keyword>
<keyword evidence="3" id="KW-1185">Reference proteome</keyword>
<evidence type="ECO:0008006" key="4">
    <source>
        <dbReference type="Google" id="ProtNLM"/>
    </source>
</evidence>